<evidence type="ECO:0000256" key="3">
    <source>
        <dbReference type="ARBA" id="ARBA00023136"/>
    </source>
</evidence>
<name>A0A6C2UMG7_9BACT</name>
<dbReference type="GO" id="GO:0015627">
    <property type="term" value="C:type II protein secretion system complex"/>
    <property type="evidence" value="ECO:0007669"/>
    <property type="project" value="TreeGrafter"/>
</dbReference>
<feature type="domain" description="Type II/III secretion system secretin-like" evidence="6">
    <location>
        <begin position="171"/>
        <end position="328"/>
    </location>
</feature>
<evidence type="ECO:0000259" key="6">
    <source>
        <dbReference type="Pfam" id="PF00263"/>
    </source>
</evidence>
<dbReference type="EMBL" id="CAAHFH010000002">
    <property type="protein sequence ID" value="VGO21318.1"/>
    <property type="molecule type" value="Genomic_DNA"/>
</dbReference>
<evidence type="ECO:0000256" key="5">
    <source>
        <dbReference type="SAM" id="SignalP"/>
    </source>
</evidence>
<accession>A0A6C2UMG7</accession>
<dbReference type="GO" id="GO:0016020">
    <property type="term" value="C:membrane"/>
    <property type="evidence" value="ECO:0007669"/>
    <property type="project" value="UniProtKB-SubCell"/>
</dbReference>
<dbReference type="InterPro" id="IPR004846">
    <property type="entry name" value="T2SS/T3SS_dom"/>
</dbReference>
<evidence type="ECO:0000256" key="4">
    <source>
        <dbReference type="RuleBase" id="RU004003"/>
    </source>
</evidence>
<gene>
    <name evidence="7" type="primary">pilQ_2</name>
    <name evidence="7" type="ORF">SCARR_03390</name>
</gene>
<evidence type="ECO:0000313" key="8">
    <source>
        <dbReference type="Proteomes" id="UP000346198"/>
    </source>
</evidence>
<comment type="subcellular location">
    <subcellularLocation>
        <location evidence="1">Membrane</location>
    </subcellularLocation>
</comment>
<keyword evidence="3" id="KW-0472">Membrane</keyword>
<dbReference type="Proteomes" id="UP000346198">
    <property type="component" value="Unassembled WGS sequence"/>
</dbReference>
<dbReference type="InterPro" id="IPR050810">
    <property type="entry name" value="Bact_Secretion_Sys_Channel"/>
</dbReference>
<dbReference type="GO" id="GO:0009306">
    <property type="term" value="P:protein secretion"/>
    <property type="evidence" value="ECO:0007669"/>
    <property type="project" value="InterPro"/>
</dbReference>
<keyword evidence="2 5" id="KW-0732">Signal</keyword>
<dbReference type="PROSITE" id="PS51257">
    <property type="entry name" value="PROKAR_LIPOPROTEIN"/>
    <property type="match status" value="1"/>
</dbReference>
<protein>
    <submittedName>
        <fullName evidence="7">Type IV pilus biogenesis and competence protein PilQ</fullName>
    </submittedName>
</protein>
<proteinExistence type="inferred from homology"/>
<evidence type="ECO:0000313" key="7">
    <source>
        <dbReference type="EMBL" id="VGO21318.1"/>
    </source>
</evidence>
<dbReference type="RefSeq" id="WP_136062796.1">
    <property type="nucleotide sequence ID" value="NZ_CAAHFH010000002.1"/>
</dbReference>
<dbReference type="AlphaFoldDB" id="A0A6C2UMG7"/>
<organism evidence="7 8">
    <name type="scientific">Pontiella sulfatireligans</name>
    <dbReference type="NCBI Taxonomy" id="2750658"/>
    <lineage>
        <taxon>Bacteria</taxon>
        <taxon>Pseudomonadati</taxon>
        <taxon>Kiritimatiellota</taxon>
        <taxon>Kiritimatiellia</taxon>
        <taxon>Kiritimatiellales</taxon>
        <taxon>Pontiellaceae</taxon>
        <taxon>Pontiella</taxon>
    </lineage>
</organism>
<sequence>MKRIACIGASWILAAACAVAAQTDQQSSAEVLAHLKKLPQSKPFAFPLEKSGKPALKENPIPEKMRYKNKLDWHMVAIEALVVEVNEERTRQLGFTYGLSQTSDSSSLDGANVSLGSQKLGLTSVPLLATSPDGSTSISFADRMPGLGISLSGIDVDSSVVAAQLRMLLDRGEAVIRTRPIGVALNKTEVSIETVDEIPYVDLDSKGKLVVAKKAAGVKLKVTPTIVPDHPGAVTLDISNIEISTASSFITLQNINRPVLNVSKTHTKITLREGETFIIGGLKTRRKAIEEDRIPILGRIPMIKWLFTSRNEVERNMDVLFFITPNILAPGENFLLPYDFKNQEPLGLNESTNR</sequence>
<dbReference type="PRINTS" id="PR00811">
    <property type="entry name" value="BCTERIALGSPD"/>
</dbReference>
<dbReference type="Pfam" id="PF00263">
    <property type="entry name" value="Secretin"/>
    <property type="match status" value="1"/>
</dbReference>
<dbReference type="InterPro" id="IPR001775">
    <property type="entry name" value="GspD/PilQ"/>
</dbReference>
<feature type="signal peptide" evidence="5">
    <location>
        <begin position="1"/>
        <end position="20"/>
    </location>
</feature>
<dbReference type="PANTHER" id="PTHR30332">
    <property type="entry name" value="PROBABLE GENERAL SECRETION PATHWAY PROTEIN D"/>
    <property type="match status" value="1"/>
</dbReference>
<evidence type="ECO:0000256" key="2">
    <source>
        <dbReference type="ARBA" id="ARBA00022729"/>
    </source>
</evidence>
<keyword evidence="8" id="KW-1185">Reference proteome</keyword>
<dbReference type="PANTHER" id="PTHR30332:SF24">
    <property type="entry name" value="SECRETIN GSPD-RELATED"/>
    <property type="match status" value="1"/>
</dbReference>
<evidence type="ECO:0000256" key="1">
    <source>
        <dbReference type="ARBA" id="ARBA00004370"/>
    </source>
</evidence>
<reference evidence="7 8" key="1">
    <citation type="submission" date="2019-04" db="EMBL/GenBank/DDBJ databases">
        <authorList>
            <person name="Van Vliet M D."/>
        </authorList>
    </citation>
    <scope>NUCLEOTIDE SEQUENCE [LARGE SCALE GENOMIC DNA]</scope>
    <source>
        <strain evidence="7 8">F21</strain>
    </source>
</reference>
<feature type="chain" id="PRO_5025580990" evidence="5">
    <location>
        <begin position="21"/>
        <end position="354"/>
    </location>
</feature>
<comment type="similarity">
    <text evidence="4">Belongs to the bacterial secretin family.</text>
</comment>